<dbReference type="PROSITE" id="PS51163">
    <property type="entry name" value="YRDC"/>
    <property type="match status" value="1"/>
</dbReference>
<evidence type="ECO:0000256" key="1">
    <source>
        <dbReference type="SAM" id="MobiDB-lite"/>
    </source>
</evidence>
<accession>A0A7H4MIA8</accession>
<feature type="region of interest" description="Disordered" evidence="1">
    <location>
        <begin position="257"/>
        <end position="283"/>
    </location>
</feature>
<proteinExistence type="predicted"/>
<gene>
    <name evidence="3" type="primary">yciO</name>
    <name evidence="3" type="ORF">NCTC9177_03948</name>
</gene>
<dbReference type="EMBL" id="UGKR01000003">
    <property type="protein sequence ID" value="STS90058.1"/>
    <property type="molecule type" value="Genomic_DNA"/>
</dbReference>
<dbReference type="PANTHER" id="PTHR42828:SF3">
    <property type="entry name" value="THREONYLCARBAMOYL-AMP SYNTHASE"/>
    <property type="match status" value="1"/>
</dbReference>
<protein>
    <submittedName>
        <fullName evidence="3">YciO family</fullName>
    </submittedName>
</protein>
<dbReference type="Proteomes" id="UP000254545">
    <property type="component" value="Unassembled WGS sequence"/>
</dbReference>
<feature type="domain" description="YrdC-like" evidence="2">
    <location>
        <begin position="14"/>
        <end position="204"/>
    </location>
</feature>
<dbReference type="GO" id="GO:0003725">
    <property type="term" value="F:double-stranded RNA binding"/>
    <property type="evidence" value="ECO:0007669"/>
    <property type="project" value="InterPro"/>
</dbReference>
<dbReference type="PANTHER" id="PTHR42828">
    <property type="entry name" value="DHBP SYNTHASE RIBB-LIKE ALPHA/BETA DOMAIN-CONTAINING PROTEIN"/>
    <property type="match status" value="1"/>
</dbReference>
<evidence type="ECO:0000259" key="2">
    <source>
        <dbReference type="PROSITE" id="PS51163"/>
    </source>
</evidence>
<reference evidence="3 4" key="1">
    <citation type="submission" date="2018-06" db="EMBL/GenBank/DDBJ databases">
        <authorList>
            <consortium name="Pathogen Informatics"/>
            <person name="Doyle S."/>
        </authorList>
    </citation>
    <scope>NUCLEOTIDE SEQUENCE [LARGE SCALE GENOMIC DNA]</scope>
    <source>
        <strain evidence="3 4">NCTC9177</strain>
    </source>
</reference>
<dbReference type="Pfam" id="PF01300">
    <property type="entry name" value="Sua5_yciO_yrdC"/>
    <property type="match status" value="1"/>
</dbReference>
<dbReference type="SUPFAM" id="SSF55821">
    <property type="entry name" value="YrdC/RibB"/>
    <property type="match status" value="1"/>
</dbReference>
<dbReference type="NCBIfam" id="TIGR00057">
    <property type="entry name" value="L-threonylcarbamoyladenylate synthase"/>
    <property type="match status" value="1"/>
</dbReference>
<organism evidence="3 4">
    <name type="scientific">Klebsiella variicola</name>
    <dbReference type="NCBI Taxonomy" id="244366"/>
    <lineage>
        <taxon>Bacteria</taxon>
        <taxon>Pseudomonadati</taxon>
        <taxon>Pseudomonadota</taxon>
        <taxon>Gammaproteobacteria</taxon>
        <taxon>Enterobacterales</taxon>
        <taxon>Enterobacteriaceae</taxon>
        <taxon>Klebsiella/Raoultella group</taxon>
        <taxon>Klebsiella</taxon>
        <taxon>Klebsiella pneumoniae complex</taxon>
    </lineage>
</organism>
<dbReference type="AlphaFoldDB" id="A0A7H4MIA8"/>
<sequence length="283" mass="31925">MSQFFYIHPDNPQARLINQAVEIVRKGGVIVYPTDSGYALGCKIEDKGAMERICRIRQLPDGHNFTLMCRDLSELSTYAFVDNVAFRLMKNNTPGNYTFILKGTKEVPRRLLQEKRKTIGMRVPSNPIAQALLETLGEPMLSTSLMLPGSDFTESDPEEIKDRLEKVVDLIIHGRFPRAAADHGYRPDGRYPGGAARRRRRREAFPLIVIVGRWFMLRPAPRVSFLTARQSTTAPDRSAVRRESALFVWFLRGTNSPHSAAKGGIKKVTDSERSGPISAIRRK</sequence>
<dbReference type="Gene3D" id="3.90.870.10">
    <property type="entry name" value="DHBP synthase"/>
    <property type="match status" value="1"/>
</dbReference>
<evidence type="ECO:0000313" key="3">
    <source>
        <dbReference type="EMBL" id="STS90058.1"/>
    </source>
</evidence>
<name>A0A7H4MIA8_KLEVA</name>
<dbReference type="InterPro" id="IPR052532">
    <property type="entry name" value="SUA5_domain"/>
</dbReference>
<evidence type="ECO:0000313" key="4">
    <source>
        <dbReference type="Proteomes" id="UP000254545"/>
    </source>
</evidence>
<dbReference type="InterPro" id="IPR006070">
    <property type="entry name" value="Sua5-like_dom"/>
</dbReference>
<comment type="caution">
    <text evidence="3">The sequence shown here is derived from an EMBL/GenBank/DDBJ whole genome shotgun (WGS) entry which is preliminary data.</text>
</comment>
<dbReference type="InterPro" id="IPR017945">
    <property type="entry name" value="DHBP_synth_RibB-like_a/b_dom"/>
</dbReference>